<dbReference type="AlphaFoldDB" id="A0A1E3LS62"/>
<proteinExistence type="inferred from homology"/>
<evidence type="ECO:0000259" key="6">
    <source>
        <dbReference type="Pfam" id="PF00107"/>
    </source>
</evidence>
<keyword evidence="9" id="KW-1185">Reference proteome</keyword>
<dbReference type="GO" id="GO:0016491">
    <property type="term" value="F:oxidoreductase activity"/>
    <property type="evidence" value="ECO:0007669"/>
    <property type="project" value="UniProtKB-KW"/>
</dbReference>
<dbReference type="Pfam" id="PF00107">
    <property type="entry name" value="ADH_zinc_N"/>
    <property type="match status" value="1"/>
</dbReference>
<feature type="domain" description="Alcohol dehydrogenase-like N-terminal" evidence="7">
    <location>
        <begin position="27"/>
        <end position="141"/>
    </location>
</feature>
<name>A0A1E3LS62_9SPHN</name>
<feature type="domain" description="Alcohol dehydrogenase-like C-terminal" evidence="6">
    <location>
        <begin position="180"/>
        <end position="300"/>
    </location>
</feature>
<organism evidence="8 9">
    <name type="scientific">Sphingomonas turrisvirgatae</name>
    <dbReference type="NCBI Taxonomy" id="1888892"/>
    <lineage>
        <taxon>Bacteria</taxon>
        <taxon>Pseudomonadati</taxon>
        <taxon>Pseudomonadota</taxon>
        <taxon>Alphaproteobacteria</taxon>
        <taxon>Sphingomonadales</taxon>
        <taxon>Sphingomonadaceae</taxon>
        <taxon>Sphingomonas</taxon>
    </lineage>
</organism>
<dbReference type="InterPro" id="IPR013149">
    <property type="entry name" value="ADH-like_C"/>
</dbReference>
<evidence type="ECO:0000256" key="5">
    <source>
        <dbReference type="ARBA" id="ARBA00023002"/>
    </source>
</evidence>
<dbReference type="STRING" id="1888892.BFL28_04505"/>
<evidence type="ECO:0000256" key="2">
    <source>
        <dbReference type="ARBA" id="ARBA00008072"/>
    </source>
</evidence>
<reference evidence="8 9" key="1">
    <citation type="submission" date="2016-08" db="EMBL/GenBank/DDBJ databases">
        <title>Draft genome of the agarase producing Sphingomonas sp. MCT13.</title>
        <authorList>
            <person name="D'Andrea M.M."/>
            <person name="Rossolini G.M."/>
            <person name="Thaller M.C."/>
        </authorList>
    </citation>
    <scope>NUCLEOTIDE SEQUENCE [LARGE SCALE GENOMIC DNA]</scope>
    <source>
        <strain evidence="8 9">MCT13</strain>
    </source>
</reference>
<dbReference type="InterPro" id="IPR013154">
    <property type="entry name" value="ADH-like_N"/>
</dbReference>
<comment type="cofactor">
    <cofactor evidence="1">
        <name>Zn(2+)</name>
        <dbReference type="ChEBI" id="CHEBI:29105"/>
    </cofactor>
</comment>
<dbReference type="InterPro" id="IPR011032">
    <property type="entry name" value="GroES-like_sf"/>
</dbReference>
<keyword evidence="5" id="KW-0560">Oxidoreductase</keyword>
<evidence type="ECO:0000313" key="9">
    <source>
        <dbReference type="Proteomes" id="UP000094487"/>
    </source>
</evidence>
<dbReference type="Gene3D" id="3.40.50.720">
    <property type="entry name" value="NAD(P)-binding Rossmann-like Domain"/>
    <property type="match status" value="1"/>
</dbReference>
<comment type="caution">
    <text evidence="8">The sequence shown here is derived from an EMBL/GenBank/DDBJ whole genome shotgun (WGS) entry which is preliminary data.</text>
</comment>
<dbReference type="GO" id="GO:0046872">
    <property type="term" value="F:metal ion binding"/>
    <property type="evidence" value="ECO:0007669"/>
    <property type="project" value="UniProtKB-KW"/>
</dbReference>
<evidence type="ECO:0000256" key="4">
    <source>
        <dbReference type="ARBA" id="ARBA00022833"/>
    </source>
</evidence>
<keyword evidence="4" id="KW-0862">Zinc</keyword>
<sequence>MENQVTQLVAAGEVTVMPGEPAMPPPPGWVRLKLARAGICGTDMHYFRHFGNAGFPLRNPVTLGHEASAHVVDPNGSDLASGALVALNPIIACHQCDACRRGHENLCTAKRFPGSALTYPHVDGFFRSVIDFPAECCIPVSSPVAAEHLSFAEPLACSLHAATLGEVGEGSRVLVLGCGPMGLLSVIAAASRGATVHCSDLRSEAVERGCEIGASQGFVIGEGEPPADSAYDCVIEASGSIVALNQGFQSVRRQGRVVVLSNLQAGSTAPELQRIMLKEISLIGSFQFNREFREAVEVIARGQFDFGKLIARVFALSEIEQAFELAFSGTAVGKIQLADG</sequence>
<dbReference type="OrthoDB" id="9773078at2"/>
<dbReference type="PANTHER" id="PTHR43161:SF9">
    <property type="entry name" value="SORBITOL DEHYDROGENASE"/>
    <property type="match status" value="1"/>
</dbReference>
<evidence type="ECO:0008006" key="10">
    <source>
        <dbReference type="Google" id="ProtNLM"/>
    </source>
</evidence>
<evidence type="ECO:0000256" key="1">
    <source>
        <dbReference type="ARBA" id="ARBA00001947"/>
    </source>
</evidence>
<dbReference type="Pfam" id="PF08240">
    <property type="entry name" value="ADH_N"/>
    <property type="match status" value="1"/>
</dbReference>
<dbReference type="PANTHER" id="PTHR43161">
    <property type="entry name" value="SORBITOL DEHYDROGENASE"/>
    <property type="match status" value="1"/>
</dbReference>
<dbReference type="EMBL" id="MDDS01000057">
    <property type="protein sequence ID" value="ODP36581.1"/>
    <property type="molecule type" value="Genomic_DNA"/>
</dbReference>
<evidence type="ECO:0000256" key="3">
    <source>
        <dbReference type="ARBA" id="ARBA00022723"/>
    </source>
</evidence>
<comment type="similarity">
    <text evidence="2">Belongs to the zinc-containing alcohol dehydrogenase family.</text>
</comment>
<gene>
    <name evidence="8" type="ORF">BFL28_04505</name>
</gene>
<dbReference type="InterPro" id="IPR036291">
    <property type="entry name" value="NAD(P)-bd_dom_sf"/>
</dbReference>
<keyword evidence="3" id="KW-0479">Metal-binding</keyword>
<dbReference type="Proteomes" id="UP000094487">
    <property type="component" value="Unassembled WGS sequence"/>
</dbReference>
<dbReference type="SUPFAM" id="SSF51735">
    <property type="entry name" value="NAD(P)-binding Rossmann-fold domains"/>
    <property type="match status" value="1"/>
</dbReference>
<protein>
    <recommendedName>
        <fullName evidence="10">L-idonate 5-dehydrogenase</fullName>
    </recommendedName>
</protein>
<evidence type="ECO:0000313" key="8">
    <source>
        <dbReference type="EMBL" id="ODP36581.1"/>
    </source>
</evidence>
<dbReference type="SUPFAM" id="SSF50129">
    <property type="entry name" value="GroES-like"/>
    <property type="match status" value="1"/>
</dbReference>
<accession>A0A1E3LS62</accession>
<evidence type="ECO:0000259" key="7">
    <source>
        <dbReference type="Pfam" id="PF08240"/>
    </source>
</evidence>
<dbReference type="Gene3D" id="3.90.180.10">
    <property type="entry name" value="Medium-chain alcohol dehydrogenases, catalytic domain"/>
    <property type="match status" value="1"/>
</dbReference>